<protein>
    <submittedName>
        <fullName evidence="1">Uncharacterized protein</fullName>
    </submittedName>
</protein>
<proteinExistence type="predicted"/>
<feature type="non-terminal residue" evidence="1">
    <location>
        <position position="1"/>
    </location>
</feature>
<name>A0A1V1P7X3_9BACT</name>
<comment type="caution">
    <text evidence="1">The sequence shown here is derived from an EMBL/GenBank/DDBJ whole genome shotgun (WGS) entry which is preliminary data.</text>
</comment>
<evidence type="ECO:0000313" key="1">
    <source>
        <dbReference type="EMBL" id="ETR70910.1"/>
    </source>
</evidence>
<accession>A0A1V1P7X3</accession>
<sequence length="177" mass="19969">PESDGIYYIQITSSDDSEISDFNKTFYHLSISFNTAEPGGAIAGNIYDLCNDFPLEDVTIKIINKENNRVLFPQLSKKNGSFFFPAVPRLNNGMLLFNKMLAQYHIDFKIEPTQIKVYDKVIIQIDDLNLDNQIGLSDIIYGLQVLSNDEIEKVNNDCVSLSKIISLLKIIGMHSSL</sequence>
<reference evidence="2" key="1">
    <citation type="submission" date="2012-11" db="EMBL/GenBank/DDBJ databases">
        <authorList>
            <person name="Lucero-Rivera Y.E."/>
            <person name="Tovar-Ramirez D."/>
        </authorList>
    </citation>
    <scope>NUCLEOTIDE SEQUENCE [LARGE SCALE GENOMIC DNA]</scope>
    <source>
        <strain evidence="2">Araruama</strain>
    </source>
</reference>
<organism evidence="1 2">
    <name type="scientific">Candidatus Magnetoglobus multicellularis str. Araruama</name>
    <dbReference type="NCBI Taxonomy" id="890399"/>
    <lineage>
        <taxon>Bacteria</taxon>
        <taxon>Pseudomonadati</taxon>
        <taxon>Thermodesulfobacteriota</taxon>
        <taxon>Desulfobacteria</taxon>
        <taxon>Desulfobacterales</taxon>
        <taxon>Desulfobacteraceae</taxon>
        <taxon>Candidatus Magnetoglobus</taxon>
    </lineage>
</organism>
<dbReference type="AlphaFoldDB" id="A0A1V1P7X3"/>
<gene>
    <name evidence="1" type="ORF">OMM_08469</name>
</gene>
<dbReference type="EMBL" id="ATBP01000349">
    <property type="protein sequence ID" value="ETR70910.1"/>
    <property type="molecule type" value="Genomic_DNA"/>
</dbReference>
<dbReference type="Proteomes" id="UP000189670">
    <property type="component" value="Unassembled WGS sequence"/>
</dbReference>
<evidence type="ECO:0000313" key="2">
    <source>
        <dbReference type="Proteomes" id="UP000189670"/>
    </source>
</evidence>